<protein>
    <submittedName>
        <fullName evidence="2">Uncharacterized protein</fullName>
    </submittedName>
</protein>
<evidence type="ECO:0000313" key="2">
    <source>
        <dbReference type="EMBL" id="RPB27311.1"/>
    </source>
</evidence>
<organism evidence="2 3">
    <name type="scientific">Terfezia boudieri ATCC MYA-4762</name>
    <dbReference type="NCBI Taxonomy" id="1051890"/>
    <lineage>
        <taxon>Eukaryota</taxon>
        <taxon>Fungi</taxon>
        <taxon>Dikarya</taxon>
        <taxon>Ascomycota</taxon>
        <taxon>Pezizomycotina</taxon>
        <taxon>Pezizomycetes</taxon>
        <taxon>Pezizales</taxon>
        <taxon>Pezizaceae</taxon>
        <taxon>Terfezia</taxon>
    </lineage>
</organism>
<reference evidence="2 3" key="1">
    <citation type="journal article" date="2018" name="Nat. Ecol. Evol.">
        <title>Pezizomycetes genomes reveal the molecular basis of ectomycorrhizal truffle lifestyle.</title>
        <authorList>
            <person name="Murat C."/>
            <person name="Payen T."/>
            <person name="Noel B."/>
            <person name="Kuo A."/>
            <person name="Morin E."/>
            <person name="Chen J."/>
            <person name="Kohler A."/>
            <person name="Krizsan K."/>
            <person name="Balestrini R."/>
            <person name="Da Silva C."/>
            <person name="Montanini B."/>
            <person name="Hainaut M."/>
            <person name="Levati E."/>
            <person name="Barry K.W."/>
            <person name="Belfiori B."/>
            <person name="Cichocki N."/>
            <person name="Clum A."/>
            <person name="Dockter R.B."/>
            <person name="Fauchery L."/>
            <person name="Guy J."/>
            <person name="Iotti M."/>
            <person name="Le Tacon F."/>
            <person name="Lindquist E.A."/>
            <person name="Lipzen A."/>
            <person name="Malagnac F."/>
            <person name="Mello A."/>
            <person name="Molinier V."/>
            <person name="Miyauchi S."/>
            <person name="Poulain J."/>
            <person name="Riccioni C."/>
            <person name="Rubini A."/>
            <person name="Sitrit Y."/>
            <person name="Splivallo R."/>
            <person name="Traeger S."/>
            <person name="Wang M."/>
            <person name="Zifcakova L."/>
            <person name="Wipf D."/>
            <person name="Zambonelli A."/>
            <person name="Paolocci F."/>
            <person name="Nowrousian M."/>
            <person name="Ottonello S."/>
            <person name="Baldrian P."/>
            <person name="Spatafora J.W."/>
            <person name="Henrissat B."/>
            <person name="Nagy L.G."/>
            <person name="Aury J.M."/>
            <person name="Wincker P."/>
            <person name="Grigoriev I.V."/>
            <person name="Bonfante P."/>
            <person name="Martin F.M."/>
        </authorList>
    </citation>
    <scope>NUCLEOTIDE SEQUENCE [LARGE SCALE GENOMIC DNA]</scope>
    <source>
        <strain evidence="2 3">ATCC MYA-4762</strain>
    </source>
</reference>
<proteinExistence type="predicted"/>
<evidence type="ECO:0000256" key="1">
    <source>
        <dbReference type="SAM" id="MobiDB-lite"/>
    </source>
</evidence>
<dbReference type="EMBL" id="ML121531">
    <property type="protein sequence ID" value="RPB27311.1"/>
    <property type="molecule type" value="Genomic_DNA"/>
</dbReference>
<gene>
    <name evidence="2" type="ORF">L211DRAFT_865540</name>
</gene>
<keyword evidence="3" id="KW-1185">Reference proteome</keyword>
<dbReference type="AlphaFoldDB" id="A0A3N4M2Y4"/>
<accession>A0A3N4M2Y4</accession>
<name>A0A3N4M2Y4_9PEZI</name>
<sequence length="462" mass="50393">MSQGSLVTWPLEELTVLSTTPPSQLASLPKTPEVSPQLSSSEVSLSSAELPVRAPEPHNARTKRKRPASSPPARIPRVPPAILKHLQLMLDPGLYLQVQETLTTGRPPPIAISNLTTLESVCTAFRLRHPELTAEIEDGDFLLPSPAMSTSCWEITDAGIEDWLEKQLAETGVDIKSLLDSVVEPNSVLQSFIYLYRAGVERTKEAACRPLVDIILLTALSILSGAGETYQSYLASLSHSDEAIATSKQNTNSPSPKHQRKKTPNTFRRLKLFFEVDLRSSGVTSGTPYTGRVDWGIGLKTSGSQNSTTISNSFRSLLTIIEAKSPMSVNRAYIQALAYMGCIYRQRESVGARLDISTYGIATDGYQWQFLRLFPAGGSLSGQVSETAVYHIRRGGNLRMVLAHILFILVRGQECLTPHPSPEKSTKGGEGFLGEDDGAILFPARSATEEARLQVFLEAGNC</sequence>
<feature type="region of interest" description="Disordered" evidence="1">
    <location>
        <begin position="18"/>
        <end position="77"/>
    </location>
</feature>
<evidence type="ECO:0000313" key="3">
    <source>
        <dbReference type="Proteomes" id="UP000267821"/>
    </source>
</evidence>
<dbReference type="OrthoDB" id="5308822at2759"/>
<dbReference type="InParanoid" id="A0A3N4M2Y4"/>
<dbReference type="Proteomes" id="UP000267821">
    <property type="component" value="Unassembled WGS sequence"/>
</dbReference>
<feature type="compositionally biased region" description="Low complexity" evidence="1">
    <location>
        <begin position="32"/>
        <end position="52"/>
    </location>
</feature>